<dbReference type="SUPFAM" id="SSF101288">
    <property type="entry name" value="L27 domain"/>
    <property type="match status" value="1"/>
</dbReference>
<feature type="domain" description="PDZ" evidence="2">
    <location>
        <begin position="173"/>
        <end position="256"/>
    </location>
</feature>
<organism evidence="4 5">
    <name type="scientific">Temnothorax longispinosus</name>
    <dbReference type="NCBI Taxonomy" id="300112"/>
    <lineage>
        <taxon>Eukaryota</taxon>
        <taxon>Metazoa</taxon>
        <taxon>Ecdysozoa</taxon>
        <taxon>Arthropoda</taxon>
        <taxon>Hexapoda</taxon>
        <taxon>Insecta</taxon>
        <taxon>Pterygota</taxon>
        <taxon>Neoptera</taxon>
        <taxon>Endopterygota</taxon>
        <taxon>Hymenoptera</taxon>
        <taxon>Apocrita</taxon>
        <taxon>Aculeata</taxon>
        <taxon>Formicoidea</taxon>
        <taxon>Formicidae</taxon>
        <taxon>Myrmicinae</taxon>
        <taxon>Temnothorax</taxon>
    </lineage>
</organism>
<dbReference type="InterPro" id="IPR036892">
    <property type="entry name" value="L27_dom_sf"/>
</dbReference>
<dbReference type="Gene3D" id="1.10.287.650">
    <property type="entry name" value="L27 domain"/>
    <property type="match status" value="1"/>
</dbReference>
<sequence>RAKKPTMSRNADMSKALQILLNMQERVEKSGNAELKMNTKNFKTLISLLEDPVFRGIIKIQDSLNELDRQLEHNPSMEPRDFDINISGQLELKVPSTSVQPLGQNRNLYQGSSELEDQIVSIAPLLHSSSEDTSAQKLWGLWGCRLQPSLLIQRKDLFKKVTAAAAKGRQIFTVQLCKPEGTSLGFGVIRLRSKDKNEFGIFVQEIQLNDIAGYDGRLLEGDQILAIDGQPLDSHISDEQAISILQKARGLVKLDI</sequence>
<dbReference type="EMBL" id="QBLH01003500">
    <property type="protein sequence ID" value="TGZ37947.1"/>
    <property type="molecule type" value="Genomic_DNA"/>
</dbReference>
<comment type="caution">
    <text evidence="4">The sequence shown here is derived from an EMBL/GenBank/DDBJ whole genome shotgun (WGS) entry which is preliminary data.</text>
</comment>
<dbReference type="Proteomes" id="UP000310200">
    <property type="component" value="Unassembled WGS sequence"/>
</dbReference>
<dbReference type="PANTHER" id="PTHR19964:SF92">
    <property type="entry name" value="PATJ HOMOLOG"/>
    <property type="match status" value="1"/>
</dbReference>
<evidence type="ECO:0000256" key="1">
    <source>
        <dbReference type="ARBA" id="ARBA00022553"/>
    </source>
</evidence>
<feature type="non-terminal residue" evidence="4">
    <location>
        <position position="1"/>
    </location>
</feature>
<feature type="domain" description="L27" evidence="3">
    <location>
        <begin position="9"/>
        <end position="72"/>
    </location>
</feature>
<dbReference type="PANTHER" id="PTHR19964">
    <property type="entry name" value="MULTIPLE PDZ DOMAIN PROTEIN"/>
    <property type="match status" value="1"/>
</dbReference>
<dbReference type="AlphaFoldDB" id="A0A4S2JT82"/>
<dbReference type="STRING" id="300112.A0A4S2JT82"/>
<dbReference type="InterPro" id="IPR036034">
    <property type="entry name" value="PDZ_sf"/>
</dbReference>
<dbReference type="Gene3D" id="2.30.42.10">
    <property type="match status" value="1"/>
</dbReference>
<evidence type="ECO:0000259" key="2">
    <source>
        <dbReference type="PROSITE" id="PS50106"/>
    </source>
</evidence>
<dbReference type="Pfam" id="PF00595">
    <property type="entry name" value="PDZ"/>
    <property type="match status" value="1"/>
</dbReference>
<dbReference type="GO" id="GO:0030054">
    <property type="term" value="C:cell junction"/>
    <property type="evidence" value="ECO:0007669"/>
    <property type="project" value="UniProtKB-ARBA"/>
</dbReference>
<evidence type="ECO:0000313" key="4">
    <source>
        <dbReference type="EMBL" id="TGZ37947.1"/>
    </source>
</evidence>
<dbReference type="PROSITE" id="PS51022">
    <property type="entry name" value="L27"/>
    <property type="match status" value="1"/>
</dbReference>
<evidence type="ECO:0000259" key="3">
    <source>
        <dbReference type="PROSITE" id="PS51022"/>
    </source>
</evidence>
<name>A0A4S2JT82_9HYME</name>
<keyword evidence="5" id="KW-1185">Reference proteome</keyword>
<evidence type="ECO:0008006" key="6">
    <source>
        <dbReference type="Google" id="ProtNLM"/>
    </source>
</evidence>
<feature type="non-terminal residue" evidence="4">
    <location>
        <position position="256"/>
    </location>
</feature>
<dbReference type="SMART" id="SM00228">
    <property type="entry name" value="PDZ"/>
    <property type="match status" value="1"/>
</dbReference>
<dbReference type="InterPro" id="IPR051342">
    <property type="entry name" value="PDZ_scaffold"/>
</dbReference>
<gene>
    <name evidence="4" type="ORF">DBV15_10897</name>
</gene>
<accession>A0A4S2JT82</accession>
<dbReference type="InterPro" id="IPR001478">
    <property type="entry name" value="PDZ"/>
</dbReference>
<evidence type="ECO:0000313" key="5">
    <source>
        <dbReference type="Proteomes" id="UP000310200"/>
    </source>
</evidence>
<dbReference type="PROSITE" id="PS50106">
    <property type="entry name" value="PDZ"/>
    <property type="match status" value="1"/>
</dbReference>
<dbReference type="InterPro" id="IPR004172">
    <property type="entry name" value="L27_dom"/>
</dbReference>
<dbReference type="SUPFAM" id="SSF50156">
    <property type="entry name" value="PDZ domain-like"/>
    <property type="match status" value="1"/>
</dbReference>
<reference evidence="4 5" key="1">
    <citation type="journal article" date="2019" name="Philos. Trans. R. Soc. Lond., B, Biol. Sci.">
        <title>Ant behaviour and brain gene expression of defending hosts depend on the ecological success of the intruding social parasite.</title>
        <authorList>
            <person name="Kaur R."/>
            <person name="Stoldt M."/>
            <person name="Jongepier E."/>
            <person name="Feldmeyer B."/>
            <person name="Menzel F."/>
            <person name="Bornberg-Bauer E."/>
            <person name="Foitzik S."/>
        </authorList>
    </citation>
    <scope>NUCLEOTIDE SEQUENCE [LARGE SCALE GENOMIC DNA]</scope>
    <source>
        <tissue evidence="4">Whole body</tissue>
    </source>
</reference>
<keyword evidence="1" id="KW-0597">Phosphoprotein</keyword>
<protein>
    <recommendedName>
        <fullName evidence="6">PDZ domain-containing protein</fullName>
    </recommendedName>
</protein>
<proteinExistence type="predicted"/>